<reference evidence="1" key="1">
    <citation type="submission" date="2018-02" db="EMBL/GenBank/DDBJ databases">
        <title>Rhizophora mucronata_Transcriptome.</title>
        <authorList>
            <person name="Meera S.P."/>
            <person name="Sreeshan A."/>
            <person name="Augustine A."/>
        </authorList>
    </citation>
    <scope>NUCLEOTIDE SEQUENCE</scope>
    <source>
        <tissue evidence="1">Leaf</tissue>
    </source>
</reference>
<dbReference type="AlphaFoldDB" id="A0A2P2JD51"/>
<proteinExistence type="predicted"/>
<dbReference type="EMBL" id="GGEC01010874">
    <property type="protein sequence ID" value="MBW91357.1"/>
    <property type="molecule type" value="Transcribed_RNA"/>
</dbReference>
<evidence type="ECO:0000313" key="1">
    <source>
        <dbReference type="EMBL" id="MBW91357.1"/>
    </source>
</evidence>
<organism evidence="1">
    <name type="scientific">Rhizophora mucronata</name>
    <name type="common">Asiatic mangrove</name>
    <dbReference type="NCBI Taxonomy" id="61149"/>
    <lineage>
        <taxon>Eukaryota</taxon>
        <taxon>Viridiplantae</taxon>
        <taxon>Streptophyta</taxon>
        <taxon>Embryophyta</taxon>
        <taxon>Tracheophyta</taxon>
        <taxon>Spermatophyta</taxon>
        <taxon>Magnoliopsida</taxon>
        <taxon>eudicotyledons</taxon>
        <taxon>Gunneridae</taxon>
        <taxon>Pentapetalae</taxon>
        <taxon>rosids</taxon>
        <taxon>fabids</taxon>
        <taxon>Malpighiales</taxon>
        <taxon>Rhizophoraceae</taxon>
        <taxon>Rhizophora</taxon>
    </lineage>
</organism>
<protein>
    <submittedName>
        <fullName evidence="1">Uncharacterized protein</fullName>
    </submittedName>
</protein>
<sequence length="18" mass="2193">MQWMVFAHCITFAPFSEF</sequence>
<accession>A0A2P2JD51</accession>
<name>A0A2P2JD51_RHIMU</name>